<organism evidence="8 9">
    <name type="scientific">Coleofasciculus chthonoplastes PCC 7420</name>
    <dbReference type="NCBI Taxonomy" id="118168"/>
    <lineage>
        <taxon>Bacteria</taxon>
        <taxon>Bacillati</taxon>
        <taxon>Cyanobacteriota</taxon>
        <taxon>Cyanophyceae</taxon>
        <taxon>Coleofasciculales</taxon>
        <taxon>Coleofasciculaceae</taxon>
        <taxon>Coleofasciculus</taxon>
    </lineage>
</organism>
<dbReference type="AlphaFoldDB" id="B4VV16"/>
<dbReference type="RefSeq" id="WP_006102370.1">
    <property type="nucleotide sequence ID" value="NZ_DS989854.1"/>
</dbReference>
<evidence type="ECO:0000313" key="8">
    <source>
        <dbReference type="EMBL" id="EDX74065.1"/>
    </source>
</evidence>
<dbReference type="SUPFAM" id="SSF52540">
    <property type="entry name" value="P-loop containing nucleoside triphosphate hydrolases"/>
    <property type="match status" value="1"/>
</dbReference>
<dbReference type="Pfam" id="PF10412">
    <property type="entry name" value="TrwB_AAD_bind"/>
    <property type="match status" value="1"/>
</dbReference>
<evidence type="ECO:0000256" key="5">
    <source>
        <dbReference type="ARBA" id="ARBA00023136"/>
    </source>
</evidence>
<evidence type="ECO:0000256" key="1">
    <source>
        <dbReference type="ARBA" id="ARBA00004651"/>
    </source>
</evidence>
<reference evidence="8 9" key="1">
    <citation type="submission" date="2008-07" db="EMBL/GenBank/DDBJ databases">
        <authorList>
            <person name="Tandeau de Marsac N."/>
            <person name="Ferriera S."/>
            <person name="Johnson J."/>
            <person name="Kravitz S."/>
            <person name="Beeson K."/>
            <person name="Sutton G."/>
            <person name="Rogers Y.-H."/>
            <person name="Friedman R."/>
            <person name="Frazier M."/>
            <person name="Venter J.C."/>
        </authorList>
    </citation>
    <scope>NUCLEOTIDE SEQUENCE [LARGE SCALE GENOMIC DNA]</scope>
    <source>
        <strain evidence="8 9">PCC 7420</strain>
    </source>
</reference>
<gene>
    <name evidence="8" type="ORF">MC7420_4050</name>
</gene>
<dbReference type="InterPro" id="IPR027417">
    <property type="entry name" value="P-loop_NTPase"/>
</dbReference>
<dbReference type="OrthoDB" id="102453at2"/>
<proteinExistence type="predicted"/>
<dbReference type="EMBL" id="DS989854">
    <property type="protein sequence ID" value="EDX74065.1"/>
    <property type="molecule type" value="Genomic_DNA"/>
</dbReference>
<comment type="subcellular location">
    <subcellularLocation>
        <location evidence="1">Cell membrane</location>
        <topology evidence="1">Multi-pass membrane protein</topology>
    </subcellularLocation>
</comment>
<evidence type="ECO:0000256" key="2">
    <source>
        <dbReference type="ARBA" id="ARBA00022475"/>
    </source>
</evidence>
<evidence type="ECO:0000313" key="9">
    <source>
        <dbReference type="Proteomes" id="UP000003835"/>
    </source>
</evidence>
<keyword evidence="3 6" id="KW-0812">Transmembrane</keyword>
<dbReference type="CDD" id="cd01127">
    <property type="entry name" value="TrwB_TraG_TraD_VirD4"/>
    <property type="match status" value="1"/>
</dbReference>
<dbReference type="InterPro" id="IPR051539">
    <property type="entry name" value="T4SS-coupling_protein"/>
</dbReference>
<dbReference type="STRING" id="118168.MC7420_4050"/>
<dbReference type="InterPro" id="IPR019476">
    <property type="entry name" value="T4SS_TraD_DNA-bd"/>
</dbReference>
<feature type="transmembrane region" description="Helical" evidence="6">
    <location>
        <begin position="37"/>
        <end position="58"/>
    </location>
</feature>
<dbReference type="PANTHER" id="PTHR37937">
    <property type="entry name" value="CONJUGATIVE TRANSFER: DNA TRANSPORT"/>
    <property type="match status" value="1"/>
</dbReference>
<keyword evidence="2" id="KW-1003">Cell membrane</keyword>
<evidence type="ECO:0000256" key="6">
    <source>
        <dbReference type="SAM" id="Phobius"/>
    </source>
</evidence>
<sequence length="634" mass="70362">MFQKELKKPVVQYQIAGVSQEIPPSLQLGLEQLEDKFVSPLGAVLFGCTALLVAAHIWGVKKGKVATAYWGGSQEKGKAAKKAKKQIKNVARNSVALFIGTPAFIRSHLEQEWVQRGRVRPTRRWEKALRGLFSASPTLYVPDAQRGISVCGGAGTGKTYSVIDPLVRSAFDQGFPVCLYDFKYPAQTLRAVAYALKRGYNVRVFAPGFAESESCNPLDFLRDEEDAVAAGQLAEVINRNFDRGGADNGDRFFSEAGDTLVAGVLMLTKAVGRLRSPQYCDLMMAQAILSLDQLPQRLELASKNGTLKVWTSRPLSQLISVKDSEKTVAGILGTAQRIFQRFLKKDFVGAFCGKTTLPLDLDGKQLIVFGLDRNNRDIVGPLLAAILHMVVVRNVSRTVPRQDPLVTVLDELPTLYLPQLVNWLNENREDGFCGILGYQNLSQLEKGYGRELARAIFGGTATKFLFNPQDGESAKLFADYLGEQEIQFRSKSLTRSAGKGGRSRSLTDHHQKRYLLEPSEFLKLGTGRAVVVNPGYQRGQEAYVPVLQSIKVPPADIAQQKWSEGKWDVIKRRLIERNHCLISDDERREQFEERRALAEKLFPLPQVNLEAYEGSVDTETNSTGFSSSLVPEAF</sequence>
<dbReference type="PANTHER" id="PTHR37937:SF1">
    <property type="entry name" value="CONJUGATIVE TRANSFER: DNA TRANSPORT"/>
    <property type="match status" value="1"/>
</dbReference>
<dbReference type="Gene3D" id="3.40.50.300">
    <property type="entry name" value="P-loop containing nucleotide triphosphate hydrolases"/>
    <property type="match status" value="1"/>
</dbReference>
<name>B4VV16_9CYAN</name>
<evidence type="ECO:0000256" key="4">
    <source>
        <dbReference type="ARBA" id="ARBA00022989"/>
    </source>
</evidence>
<protein>
    <recommendedName>
        <fullName evidence="7">Type IV secretion system coupling protein TraD DNA-binding domain-containing protein</fullName>
    </recommendedName>
</protein>
<evidence type="ECO:0000259" key="7">
    <source>
        <dbReference type="Pfam" id="PF10412"/>
    </source>
</evidence>
<accession>B4VV16</accession>
<feature type="domain" description="Type IV secretion system coupling protein TraD DNA-binding" evidence="7">
    <location>
        <begin position="145"/>
        <end position="534"/>
    </location>
</feature>
<dbReference type="GO" id="GO:0005886">
    <property type="term" value="C:plasma membrane"/>
    <property type="evidence" value="ECO:0007669"/>
    <property type="project" value="UniProtKB-SubCell"/>
</dbReference>
<dbReference type="HOGENOM" id="CLU_026359_0_0_3"/>
<keyword evidence="4 6" id="KW-1133">Transmembrane helix</keyword>
<keyword evidence="5 6" id="KW-0472">Membrane</keyword>
<keyword evidence="9" id="KW-1185">Reference proteome</keyword>
<dbReference type="eggNOG" id="COG3505">
    <property type="taxonomic scope" value="Bacteria"/>
</dbReference>
<dbReference type="Proteomes" id="UP000003835">
    <property type="component" value="Unassembled WGS sequence"/>
</dbReference>
<evidence type="ECO:0000256" key="3">
    <source>
        <dbReference type="ARBA" id="ARBA00022692"/>
    </source>
</evidence>